<feature type="chain" id="PRO_5012697165" evidence="2">
    <location>
        <begin position="27"/>
        <end position="176"/>
    </location>
</feature>
<dbReference type="AlphaFoldDB" id="A0A2A2EX96"/>
<dbReference type="OrthoDB" id="6196966at2"/>
<evidence type="ECO:0000256" key="2">
    <source>
        <dbReference type="SAM" id="SignalP"/>
    </source>
</evidence>
<dbReference type="Pfam" id="PF14559">
    <property type="entry name" value="TPR_19"/>
    <property type="match status" value="1"/>
</dbReference>
<dbReference type="InterPro" id="IPR011990">
    <property type="entry name" value="TPR-like_helical_dom_sf"/>
</dbReference>
<protein>
    <submittedName>
        <fullName evidence="3">Uncharacterized protein</fullName>
    </submittedName>
</protein>
<dbReference type="Proteomes" id="UP000218896">
    <property type="component" value="Unassembled WGS sequence"/>
</dbReference>
<dbReference type="EMBL" id="NSKD01000010">
    <property type="protein sequence ID" value="PAU77084.1"/>
    <property type="molecule type" value="Genomic_DNA"/>
</dbReference>
<comment type="caution">
    <text evidence="3">The sequence shown here is derived from an EMBL/GenBank/DDBJ whole genome shotgun (WGS) entry which is preliminary data.</text>
</comment>
<dbReference type="SUPFAM" id="SSF48452">
    <property type="entry name" value="TPR-like"/>
    <property type="match status" value="1"/>
</dbReference>
<keyword evidence="4" id="KW-1185">Reference proteome</keyword>
<dbReference type="SMART" id="SM00028">
    <property type="entry name" value="TPR"/>
    <property type="match status" value="2"/>
</dbReference>
<keyword evidence="2" id="KW-0732">Signal</keyword>
<feature type="compositionally biased region" description="Acidic residues" evidence="1">
    <location>
        <begin position="47"/>
        <end position="59"/>
    </location>
</feature>
<name>A0A2A2EX96_9GAMM</name>
<sequence length="176" mass="18987">MTIQPWIRWGSMALAVLLLAGCSVRFQPPEEDTGTEVEPIGKRTEESAEVEEPSEDEPPSVDRQRESGGRVPDAARGLLASADSALEAGNDGRALDLIQRAQRIAPDAAAVYYALGRVYREKGNPARAEQFVLKGISKAGNDRALRQEGWSELAAIRARMGDQAGAADARERAGQM</sequence>
<proteinExistence type="predicted"/>
<reference evidence="3 4" key="1">
    <citation type="submission" date="2017-08" db="EMBL/GenBank/DDBJ databases">
        <title>Halovibrio sewagensis sp. nov., isolated from wastewater of high salinity.</title>
        <authorList>
            <person name="Dong X."/>
            <person name="Zhang G."/>
        </authorList>
    </citation>
    <scope>NUCLEOTIDE SEQUENCE [LARGE SCALE GENOMIC DNA]</scope>
    <source>
        <strain evidence="3 4">YL5-2</strain>
    </source>
</reference>
<feature type="region of interest" description="Disordered" evidence="1">
    <location>
        <begin position="27"/>
        <end position="76"/>
    </location>
</feature>
<organism evidence="3 4">
    <name type="scientific">Halovibrio salipaludis</name>
    <dbReference type="NCBI Taxonomy" id="2032626"/>
    <lineage>
        <taxon>Bacteria</taxon>
        <taxon>Pseudomonadati</taxon>
        <taxon>Pseudomonadota</taxon>
        <taxon>Gammaproteobacteria</taxon>
        <taxon>Oceanospirillales</taxon>
        <taxon>Halomonadaceae</taxon>
        <taxon>Halovibrio</taxon>
    </lineage>
</organism>
<feature type="signal peptide" evidence="2">
    <location>
        <begin position="1"/>
        <end position="26"/>
    </location>
</feature>
<dbReference type="InterPro" id="IPR019734">
    <property type="entry name" value="TPR_rpt"/>
</dbReference>
<dbReference type="RefSeq" id="WP_095618618.1">
    <property type="nucleotide sequence ID" value="NZ_NSKD01000010.1"/>
</dbReference>
<evidence type="ECO:0000313" key="3">
    <source>
        <dbReference type="EMBL" id="PAU77084.1"/>
    </source>
</evidence>
<accession>A0A2A2EX96</accession>
<gene>
    <name evidence="3" type="ORF">CK501_15325</name>
</gene>
<dbReference type="Gene3D" id="1.25.40.10">
    <property type="entry name" value="Tetratricopeptide repeat domain"/>
    <property type="match status" value="1"/>
</dbReference>
<evidence type="ECO:0000313" key="4">
    <source>
        <dbReference type="Proteomes" id="UP000218896"/>
    </source>
</evidence>
<evidence type="ECO:0000256" key="1">
    <source>
        <dbReference type="SAM" id="MobiDB-lite"/>
    </source>
</evidence>